<feature type="transmembrane region" description="Helical" evidence="1">
    <location>
        <begin position="65"/>
        <end position="88"/>
    </location>
</feature>
<sequence length="311" mass="35741">MSYELTRPQVLAAFLVTSYLALALILWAYWYGALPVYALKRIDRQFFFAREKGANHRGRRVFEEAVLIFSDQQLLTGFGILTGGYILAFTSDLSYYHWRYVVSLAWLSSTVHLMSLSVLRDRLWRSPVTCTIRLCAIGIVFTLLIAALVPTRIYRHPPLPNYAILDGSDQYGGELQISTPLRCLWNMSGWNQRGVDDMNNLLSIIIMGVAFTWKLCQFFGGSRNAFRLWGRLKPESYLEALAIRTLRKRPHTLLLKARYKATVAIYVTFVAYMEVFEAFMTTMLLLIYTLVWGTIKLNGTRKWGEALMKNG</sequence>
<feature type="transmembrane region" description="Helical" evidence="1">
    <location>
        <begin position="201"/>
        <end position="221"/>
    </location>
</feature>
<dbReference type="Proteomes" id="UP001396898">
    <property type="component" value="Unassembled WGS sequence"/>
</dbReference>
<feature type="transmembrane region" description="Helical" evidence="1">
    <location>
        <begin position="131"/>
        <end position="149"/>
    </location>
</feature>
<evidence type="ECO:0000313" key="3">
    <source>
        <dbReference type="Proteomes" id="UP001396898"/>
    </source>
</evidence>
<dbReference type="PANTHER" id="PTHR37577">
    <property type="entry name" value="INTEGRAL MEMBRANE PROTEIN"/>
    <property type="match status" value="1"/>
</dbReference>
<keyword evidence="1" id="KW-0472">Membrane</keyword>
<reference evidence="2 3" key="1">
    <citation type="submission" date="2023-01" db="EMBL/GenBank/DDBJ databases">
        <title>Analysis of 21 Apiospora genomes using comparative genomics revels a genus with tremendous synthesis potential of carbohydrate active enzymes and secondary metabolites.</title>
        <authorList>
            <person name="Sorensen T."/>
        </authorList>
    </citation>
    <scope>NUCLEOTIDE SEQUENCE [LARGE SCALE GENOMIC DNA]</scope>
    <source>
        <strain evidence="2 3">CBS 20057</strain>
    </source>
</reference>
<proteinExistence type="predicted"/>
<keyword evidence="3" id="KW-1185">Reference proteome</keyword>
<accession>A0ABR1SCI4</accession>
<name>A0ABR1SCI4_9PEZI</name>
<evidence type="ECO:0000256" key="1">
    <source>
        <dbReference type="SAM" id="Phobius"/>
    </source>
</evidence>
<keyword evidence="1" id="KW-0812">Transmembrane</keyword>
<feature type="transmembrane region" description="Helical" evidence="1">
    <location>
        <begin position="100"/>
        <end position="119"/>
    </location>
</feature>
<evidence type="ECO:0000313" key="2">
    <source>
        <dbReference type="EMBL" id="KAK8029023.1"/>
    </source>
</evidence>
<dbReference type="InterPro" id="IPR053018">
    <property type="entry name" value="Elsinochrome_Biosynth-Asso"/>
</dbReference>
<comment type="caution">
    <text evidence="2">The sequence shown here is derived from an EMBL/GenBank/DDBJ whole genome shotgun (WGS) entry which is preliminary data.</text>
</comment>
<organism evidence="2 3">
    <name type="scientific">Apiospora marii</name>
    <dbReference type="NCBI Taxonomy" id="335849"/>
    <lineage>
        <taxon>Eukaryota</taxon>
        <taxon>Fungi</taxon>
        <taxon>Dikarya</taxon>
        <taxon>Ascomycota</taxon>
        <taxon>Pezizomycotina</taxon>
        <taxon>Sordariomycetes</taxon>
        <taxon>Xylariomycetidae</taxon>
        <taxon>Amphisphaeriales</taxon>
        <taxon>Apiosporaceae</taxon>
        <taxon>Apiospora</taxon>
    </lineage>
</organism>
<gene>
    <name evidence="2" type="ORF">PG991_006079</name>
</gene>
<feature type="transmembrane region" description="Helical" evidence="1">
    <location>
        <begin position="12"/>
        <end position="34"/>
    </location>
</feature>
<protein>
    <submittedName>
        <fullName evidence="2">Uncharacterized protein</fullName>
    </submittedName>
</protein>
<keyword evidence="1" id="KW-1133">Transmembrane helix</keyword>
<dbReference type="PANTHER" id="PTHR37577:SF1">
    <property type="entry name" value="INTEGRAL MEMBRANE PROTEIN"/>
    <property type="match status" value="1"/>
</dbReference>
<dbReference type="EMBL" id="JAQQWI010000007">
    <property type="protein sequence ID" value="KAK8029023.1"/>
    <property type="molecule type" value="Genomic_DNA"/>
</dbReference>